<reference evidence="1 3" key="1">
    <citation type="submission" date="2018-04" db="EMBL/GenBank/DDBJ databases">
        <title>Draft genome sequence of Pseudomonas syringae pv. actinidiae biovar 1 strains isolated from kiwifruit in Kagawa prefecture.</title>
        <authorList>
            <person name="Tabuchi M."/>
            <person name="Saito M."/>
            <person name="Fujiwara S."/>
            <person name="Sasa N."/>
            <person name="Akimitsu K."/>
            <person name="Gomi K."/>
            <person name="Konishi-Sugita S."/>
            <person name="Hamano K."/>
            <person name="Kataoka I."/>
        </authorList>
    </citation>
    <scope>NUCLEOTIDE SEQUENCE [LARGE SCALE GENOMIC DNA]</scope>
    <source>
        <strain evidence="1 3">MAFF212206</strain>
    </source>
</reference>
<dbReference type="EMBL" id="BGJZ01000290">
    <property type="protein sequence ID" value="GBH12094.1"/>
    <property type="molecule type" value="Genomic_DNA"/>
</dbReference>
<reference evidence="2 4" key="2">
    <citation type="submission" date="2018-04" db="EMBL/GenBank/DDBJ databases">
        <title>Draft genome sequence of Pseudomonas syringae pv. actinidiae biovar 3 strains isolated from kiwifruit in Kagawa prefecture.</title>
        <authorList>
            <person name="Tabuchi M."/>
            <person name="Saito M."/>
            <person name="Fujiwara S."/>
            <person name="Sasa N."/>
            <person name="Akimitsu K."/>
            <person name="Gomi K."/>
            <person name="Konishi-Sugita S."/>
            <person name="Hamano K."/>
            <person name="Kataoka I."/>
        </authorList>
    </citation>
    <scope>NUCLEOTIDE SEQUENCE [LARGE SCALE GENOMIC DNA]</scope>
    <source>
        <strain evidence="2 4">MAFF212211</strain>
    </source>
</reference>
<gene>
    <name evidence="1" type="ORF">KPSA1_05557</name>
    <name evidence="2" type="ORF">KPSA3_05359</name>
</gene>
<dbReference type="AlphaFoldDB" id="A0A2V0RF52"/>
<evidence type="ECO:0000313" key="2">
    <source>
        <dbReference type="EMBL" id="GBH19350.1"/>
    </source>
</evidence>
<name>A0A2V0RF52_PSESF</name>
<evidence type="ECO:0000313" key="4">
    <source>
        <dbReference type="Proteomes" id="UP000248291"/>
    </source>
</evidence>
<sequence>MAGNSHVGLGKGSGGILAACADKSAIKTAWIDRCPSSVVTLSIGRH</sequence>
<proteinExistence type="predicted"/>
<dbReference type="Proteomes" id="UP000247480">
    <property type="component" value="Unassembled WGS sequence"/>
</dbReference>
<protein>
    <submittedName>
        <fullName evidence="1">Uncharacterized protein</fullName>
    </submittedName>
</protein>
<evidence type="ECO:0000313" key="3">
    <source>
        <dbReference type="Proteomes" id="UP000247480"/>
    </source>
</evidence>
<evidence type="ECO:0000313" key="1">
    <source>
        <dbReference type="EMBL" id="GBH12094.1"/>
    </source>
</evidence>
<organism evidence="1 3">
    <name type="scientific">Pseudomonas syringae pv. actinidiae</name>
    <dbReference type="NCBI Taxonomy" id="103796"/>
    <lineage>
        <taxon>Bacteria</taxon>
        <taxon>Pseudomonadati</taxon>
        <taxon>Pseudomonadota</taxon>
        <taxon>Gammaproteobacteria</taxon>
        <taxon>Pseudomonadales</taxon>
        <taxon>Pseudomonadaceae</taxon>
        <taxon>Pseudomonas</taxon>
        <taxon>Pseudomonas syringae</taxon>
    </lineage>
</organism>
<comment type="caution">
    <text evidence="1">The sequence shown here is derived from an EMBL/GenBank/DDBJ whole genome shotgun (WGS) entry which is preliminary data.</text>
</comment>
<accession>A0A2V0RF52</accession>
<dbReference type="EMBL" id="BGKA01000207">
    <property type="protein sequence ID" value="GBH19350.1"/>
    <property type="molecule type" value="Genomic_DNA"/>
</dbReference>
<dbReference type="Proteomes" id="UP000248291">
    <property type="component" value="Unassembled WGS sequence"/>
</dbReference>